<dbReference type="EMBL" id="JACHJV010000003">
    <property type="protein sequence ID" value="MBB4928486.1"/>
    <property type="molecule type" value="Genomic_DNA"/>
</dbReference>
<keyword evidence="2" id="KW-1185">Reference proteome</keyword>
<comment type="caution">
    <text evidence="1">The sequence shown here is derived from an EMBL/GenBank/DDBJ whole genome shotgun (WGS) entry which is preliminary data.</text>
</comment>
<gene>
    <name evidence="1" type="ORF">FHR34_007583</name>
</gene>
<sequence length="48" mass="5370">MNLRDILQNPDEHVRFVAYLDKLLRPLLGRDRAGTCLIRATDPPGPAA</sequence>
<reference evidence="1 2" key="1">
    <citation type="submission" date="2020-08" db="EMBL/GenBank/DDBJ databases">
        <title>Sequencing the genomes of 1000 actinobacteria strains.</title>
        <authorList>
            <person name="Klenk H.-P."/>
        </authorList>
    </citation>
    <scope>NUCLEOTIDE SEQUENCE [LARGE SCALE GENOMIC DNA]</scope>
    <source>
        <strain evidence="1 2">DSM 41654</strain>
    </source>
</reference>
<dbReference type="AlphaFoldDB" id="A0A7W7VZE6"/>
<dbReference type="RefSeq" id="WP_184945906.1">
    <property type="nucleotide sequence ID" value="NZ_JACHJV010000003.1"/>
</dbReference>
<name>A0A7W7VZE6_KITKI</name>
<dbReference type="Proteomes" id="UP000540506">
    <property type="component" value="Unassembled WGS sequence"/>
</dbReference>
<evidence type="ECO:0000313" key="1">
    <source>
        <dbReference type="EMBL" id="MBB4928486.1"/>
    </source>
</evidence>
<proteinExistence type="predicted"/>
<evidence type="ECO:0000313" key="2">
    <source>
        <dbReference type="Proteomes" id="UP000540506"/>
    </source>
</evidence>
<accession>A0A7W7VZE6</accession>
<organism evidence="1 2">
    <name type="scientific">Kitasatospora kifunensis</name>
    <name type="common">Streptomyces kifunensis</name>
    <dbReference type="NCBI Taxonomy" id="58351"/>
    <lineage>
        <taxon>Bacteria</taxon>
        <taxon>Bacillati</taxon>
        <taxon>Actinomycetota</taxon>
        <taxon>Actinomycetes</taxon>
        <taxon>Kitasatosporales</taxon>
        <taxon>Streptomycetaceae</taxon>
        <taxon>Kitasatospora</taxon>
    </lineage>
</organism>
<protein>
    <submittedName>
        <fullName evidence="1">Uncharacterized protein</fullName>
    </submittedName>
</protein>